<dbReference type="SUPFAM" id="SSF82199">
    <property type="entry name" value="SET domain"/>
    <property type="match status" value="1"/>
</dbReference>
<dbReference type="InterPro" id="IPR046341">
    <property type="entry name" value="SET_dom_sf"/>
</dbReference>
<proteinExistence type="predicted"/>
<accession>A0A7S1NGF4</accession>
<dbReference type="Gene3D" id="3.90.1410.10">
    <property type="entry name" value="set domain protein methyltransferase, domain 1"/>
    <property type="match status" value="1"/>
</dbReference>
<dbReference type="EMBL" id="HBGA01078559">
    <property type="protein sequence ID" value="CAD9018213.1"/>
    <property type="molecule type" value="Transcribed_RNA"/>
</dbReference>
<organism evidence="2">
    <name type="scientific">Eutreptiella gymnastica</name>
    <dbReference type="NCBI Taxonomy" id="73025"/>
    <lineage>
        <taxon>Eukaryota</taxon>
        <taxon>Discoba</taxon>
        <taxon>Euglenozoa</taxon>
        <taxon>Euglenida</taxon>
        <taxon>Spirocuta</taxon>
        <taxon>Euglenophyceae</taxon>
        <taxon>Eutreptiales</taxon>
        <taxon>Eutreptiaceae</taxon>
        <taxon>Eutreptiella</taxon>
    </lineage>
</organism>
<sequence length="573" mass="65202">MSQLAHFVMLLFLGVHAAPIADTILNSIVTNCPLDTARPSPFCVAQIEALFAMEHLTRKRQPKDITLKLLKAVRDGYMDNQQLETALAASQQLAQLVPDDHILAAENKKYILWLEKASEPLSRGEAVLPKLHDCPTQKRCRQIINAALLHQQLRMEGGRVRTHPGFVGTLGMGLVTDQDVKPGELLLVVPKHFAFYRNDTDGFGEDVLWAADLDRVERFAVRILMAWKDPKWKRWKDCATSLWEGNTPEVLDVPATWTAEQLQILQHVNPYAAAWAKILTAGWKATFTQVAKSLSKIVPDEVLTLEHWLWACVYALTRSEVDMLLPYVELMNHSPDGEVTLKASNGDHYMNATRHYTKGEQVFYQYYWPPGELVYGLITWGVVWEDFLPTGAFAWFFGMVGNASPWDRLAEALEGHDWQWRLMEVGSDGGRLLRACRALYMEEEDMKHLDKLLLGEEISPHNELLAVREQWEQLSHVKQVLENATQMLEAAAPSPQLDTAQSLHRAQSVILHNALANAALRYTDLYWRARQQLNSTQHPYIPPCIVPTPSTKELEGWRQYRSRYVRTAISNLS</sequence>
<dbReference type="InterPro" id="IPR050600">
    <property type="entry name" value="SETD3_SETD6_MTase"/>
</dbReference>
<reference evidence="2" key="1">
    <citation type="submission" date="2021-01" db="EMBL/GenBank/DDBJ databases">
        <authorList>
            <person name="Corre E."/>
            <person name="Pelletier E."/>
            <person name="Niang G."/>
            <person name="Scheremetjew M."/>
            <person name="Finn R."/>
            <person name="Kale V."/>
            <person name="Holt S."/>
            <person name="Cochrane G."/>
            <person name="Meng A."/>
            <person name="Brown T."/>
            <person name="Cohen L."/>
        </authorList>
    </citation>
    <scope>NUCLEOTIDE SEQUENCE</scope>
    <source>
        <strain evidence="2">NIES-381</strain>
    </source>
</reference>
<feature type="signal peptide" evidence="1">
    <location>
        <begin position="1"/>
        <end position="17"/>
    </location>
</feature>
<dbReference type="CDD" id="cd10527">
    <property type="entry name" value="SET_LSMT"/>
    <property type="match status" value="1"/>
</dbReference>
<evidence type="ECO:0000256" key="1">
    <source>
        <dbReference type="SAM" id="SignalP"/>
    </source>
</evidence>
<gene>
    <name evidence="2" type="ORF">EGYM00392_LOCUS29323</name>
</gene>
<feature type="chain" id="PRO_5031393411" description="SET domain-containing protein" evidence="1">
    <location>
        <begin position="18"/>
        <end position="573"/>
    </location>
</feature>
<evidence type="ECO:0008006" key="3">
    <source>
        <dbReference type="Google" id="ProtNLM"/>
    </source>
</evidence>
<protein>
    <recommendedName>
        <fullName evidence="3">SET domain-containing protein</fullName>
    </recommendedName>
</protein>
<name>A0A7S1NGF4_9EUGL</name>
<dbReference type="GO" id="GO:0016279">
    <property type="term" value="F:protein-lysine N-methyltransferase activity"/>
    <property type="evidence" value="ECO:0007669"/>
    <property type="project" value="TreeGrafter"/>
</dbReference>
<keyword evidence="1" id="KW-0732">Signal</keyword>
<dbReference type="AlphaFoldDB" id="A0A7S1NGF4"/>
<evidence type="ECO:0000313" key="2">
    <source>
        <dbReference type="EMBL" id="CAD9018213.1"/>
    </source>
</evidence>
<dbReference type="PANTHER" id="PTHR13271">
    <property type="entry name" value="UNCHARACTERIZED PUTATIVE METHYLTRANSFERASE"/>
    <property type="match status" value="1"/>
</dbReference>